<proteinExistence type="predicted"/>
<accession>A0AB34JA76</accession>
<reference evidence="3 4" key="1">
    <citation type="journal article" date="2024" name="Science">
        <title>Giant polyketide synthase enzymes in the biosynthesis of giant marine polyether toxins.</title>
        <authorList>
            <person name="Fallon T.R."/>
            <person name="Shende V.V."/>
            <person name="Wierzbicki I.H."/>
            <person name="Pendleton A.L."/>
            <person name="Watervoot N.F."/>
            <person name="Auber R.P."/>
            <person name="Gonzalez D.J."/>
            <person name="Wisecaver J.H."/>
            <person name="Moore B.S."/>
        </authorList>
    </citation>
    <scope>NUCLEOTIDE SEQUENCE [LARGE SCALE GENOMIC DNA]</scope>
    <source>
        <strain evidence="3 4">12B1</strain>
    </source>
</reference>
<feature type="compositionally biased region" description="Polar residues" evidence="1">
    <location>
        <begin position="30"/>
        <end position="41"/>
    </location>
</feature>
<feature type="compositionally biased region" description="Basic and acidic residues" evidence="1">
    <location>
        <begin position="1"/>
        <end position="11"/>
    </location>
</feature>
<protein>
    <submittedName>
        <fullName evidence="3">Uncharacterized protein</fullName>
    </submittedName>
</protein>
<feature type="transmembrane region" description="Helical" evidence="2">
    <location>
        <begin position="109"/>
        <end position="128"/>
    </location>
</feature>
<gene>
    <name evidence="3" type="ORF">AB1Y20_002815</name>
</gene>
<sequence length="146" mass="15460">MELEEDHRAELRVSGAARGGSWSDFDTALRQKQQLKSTESVDGTLTGGSTGTSGRLCTTHSHEGSAFLQVTGESSSPGSRSSEVASPTTVSSRSGGRTQNRFARTSSRLICFAFLCASTTVGLGAAAMPRCCMYELIGWLLRTTSD</sequence>
<dbReference type="Proteomes" id="UP001515480">
    <property type="component" value="Unassembled WGS sequence"/>
</dbReference>
<feature type="region of interest" description="Disordered" evidence="1">
    <location>
        <begin position="69"/>
        <end position="99"/>
    </location>
</feature>
<evidence type="ECO:0000313" key="4">
    <source>
        <dbReference type="Proteomes" id="UP001515480"/>
    </source>
</evidence>
<name>A0AB34JA76_PRYPA</name>
<evidence type="ECO:0000256" key="2">
    <source>
        <dbReference type="SAM" id="Phobius"/>
    </source>
</evidence>
<feature type="compositionally biased region" description="Polar residues" evidence="1">
    <location>
        <begin position="87"/>
        <end position="99"/>
    </location>
</feature>
<keyword evidence="2" id="KW-1133">Transmembrane helix</keyword>
<dbReference type="AlphaFoldDB" id="A0AB34JA76"/>
<comment type="caution">
    <text evidence="3">The sequence shown here is derived from an EMBL/GenBank/DDBJ whole genome shotgun (WGS) entry which is preliminary data.</text>
</comment>
<evidence type="ECO:0000256" key="1">
    <source>
        <dbReference type="SAM" id="MobiDB-lite"/>
    </source>
</evidence>
<keyword evidence="4" id="KW-1185">Reference proteome</keyword>
<keyword evidence="2" id="KW-0812">Transmembrane</keyword>
<feature type="region of interest" description="Disordered" evidence="1">
    <location>
        <begin position="1"/>
        <end position="56"/>
    </location>
</feature>
<dbReference type="EMBL" id="JBGBPQ010000010">
    <property type="protein sequence ID" value="KAL1518526.1"/>
    <property type="molecule type" value="Genomic_DNA"/>
</dbReference>
<evidence type="ECO:0000313" key="3">
    <source>
        <dbReference type="EMBL" id="KAL1518526.1"/>
    </source>
</evidence>
<feature type="compositionally biased region" description="Low complexity" evidence="1">
    <location>
        <begin position="74"/>
        <end position="86"/>
    </location>
</feature>
<organism evidence="3 4">
    <name type="scientific">Prymnesium parvum</name>
    <name type="common">Toxic golden alga</name>
    <dbReference type="NCBI Taxonomy" id="97485"/>
    <lineage>
        <taxon>Eukaryota</taxon>
        <taxon>Haptista</taxon>
        <taxon>Haptophyta</taxon>
        <taxon>Prymnesiophyceae</taxon>
        <taxon>Prymnesiales</taxon>
        <taxon>Prymnesiaceae</taxon>
        <taxon>Prymnesium</taxon>
    </lineage>
</organism>
<keyword evidence="2" id="KW-0472">Membrane</keyword>